<organism evidence="1 2">
    <name type="scientific">Mycoplasmopsis glycophila</name>
    <dbReference type="NCBI Taxonomy" id="171285"/>
    <lineage>
        <taxon>Bacteria</taxon>
        <taxon>Bacillati</taxon>
        <taxon>Mycoplasmatota</taxon>
        <taxon>Mycoplasmoidales</taxon>
        <taxon>Metamycoplasmataceae</taxon>
        <taxon>Mycoplasmopsis</taxon>
    </lineage>
</organism>
<keyword evidence="2" id="KW-1185">Reference proteome</keyword>
<protein>
    <submittedName>
        <fullName evidence="1">Glutamyl-tRNA synthetase</fullName>
        <ecNumber evidence="1">6.1.1.17</ecNumber>
    </submittedName>
</protein>
<dbReference type="EMBL" id="LR215024">
    <property type="protein sequence ID" value="VEU70283.1"/>
    <property type="molecule type" value="Genomic_DNA"/>
</dbReference>
<sequence length="133" mass="15285">MKINFKSTIHQNGEQQVIEFSSPVEITKEGNFTVFSFTEPNSDVHNRIEVSEQEINIFAGSTTVLLKKDQNFEFPLVIPMEDGSEQTFELVSNWTKTQFDAPHYYMFEYSLSRVVNTESVLIGSYTIELTISE</sequence>
<gene>
    <name evidence="1" type="ORF">NCTC10194_00288</name>
</gene>
<dbReference type="GO" id="GO:0004818">
    <property type="term" value="F:glutamate-tRNA ligase activity"/>
    <property type="evidence" value="ECO:0007669"/>
    <property type="project" value="UniProtKB-EC"/>
</dbReference>
<keyword evidence="1" id="KW-0030">Aminoacyl-tRNA synthetase</keyword>
<dbReference type="KEGG" id="mgly:NCTC10194_00288"/>
<accession>A0A449AUW9</accession>
<reference evidence="1 2" key="1">
    <citation type="submission" date="2019-01" db="EMBL/GenBank/DDBJ databases">
        <authorList>
            <consortium name="Pathogen Informatics"/>
        </authorList>
    </citation>
    <scope>NUCLEOTIDE SEQUENCE [LARGE SCALE GENOMIC DNA]</scope>
    <source>
        <strain evidence="1 2">NCTC10194</strain>
    </source>
</reference>
<dbReference type="Gene3D" id="2.40.128.20">
    <property type="match status" value="1"/>
</dbReference>
<dbReference type="SUPFAM" id="SSF50814">
    <property type="entry name" value="Lipocalins"/>
    <property type="match status" value="1"/>
</dbReference>
<evidence type="ECO:0000313" key="2">
    <source>
        <dbReference type="Proteomes" id="UP000290815"/>
    </source>
</evidence>
<dbReference type="Proteomes" id="UP000290815">
    <property type="component" value="Chromosome"/>
</dbReference>
<keyword evidence="1" id="KW-0436">Ligase</keyword>
<name>A0A449AUW9_9BACT</name>
<proteinExistence type="predicted"/>
<dbReference type="AlphaFoldDB" id="A0A449AUW9"/>
<dbReference type="EC" id="6.1.1.17" evidence="1"/>
<dbReference type="RefSeq" id="WP_027333791.1">
    <property type="nucleotide sequence ID" value="NZ_LR215024.1"/>
</dbReference>
<evidence type="ECO:0000313" key="1">
    <source>
        <dbReference type="EMBL" id="VEU70283.1"/>
    </source>
</evidence>
<dbReference type="InterPro" id="IPR012674">
    <property type="entry name" value="Calycin"/>
</dbReference>